<keyword evidence="4" id="KW-0540">Nuclease</keyword>
<organism evidence="4 5">
    <name type="scientific">Candidatus Nitrospira neomarina</name>
    <dbReference type="NCBI Taxonomy" id="3020899"/>
    <lineage>
        <taxon>Bacteria</taxon>
        <taxon>Pseudomonadati</taxon>
        <taxon>Nitrospirota</taxon>
        <taxon>Nitrospiria</taxon>
        <taxon>Nitrospirales</taxon>
        <taxon>Nitrospiraceae</taxon>
        <taxon>Nitrospira</taxon>
    </lineage>
</organism>
<keyword evidence="4" id="KW-0255">Endonuclease</keyword>
<dbReference type="Proteomes" id="UP001302494">
    <property type="component" value="Chromosome"/>
</dbReference>
<dbReference type="Gene3D" id="2.30.30.40">
    <property type="entry name" value="SH3 Domains"/>
    <property type="match status" value="1"/>
</dbReference>
<dbReference type="InterPro" id="IPR036691">
    <property type="entry name" value="Endo/exonu/phosph_ase_sf"/>
</dbReference>
<reference evidence="4 5" key="1">
    <citation type="submission" date="2023-01" db="EMBL/GenBank/DDBJ databases">
        <title>Cultivation and genomic characterization of new, ubiquitous marine nitrite-oxidizing bacteria from the Nitrospirales.</title>
        <authorList>
            <person name="Mueller A.J."/>
            <person name="Daebeler A."/>
            <person name="Herbold C.W."/>
            <person name="Kirkegaard R.H."/>
            <person name="Daims H."/>
        </authorList>
    </citation>
    <scope>NUCLEOTIDE SEQUENCE [LARGE SCALE GENOMIC DNA]</scope>
    <source>
        <strain evidence="4 5">DK</strain>
    </source>
</reference>
<dbReference type="AlphaFoldDB" id="A0AA96GHS0"/>
<protein>
    <submittedName>
        <fullName evidence="4">Endonuclease/exonuclease/phosphatase family protein</fullName>
    </submittedName>
</protein>
<name>A0AA96GHS0_9BACT</name>
<keyword evidence="2" id="KW-0732">Signal</keyword>
<dbReference type="KEGG" id="nneo:PQG83_18525"/>
<keyword evidence="4" id="KW-0378">Hydrolase</keyword>
<sequence>MHKLFSTFGFVCWFTMCGWTITFAQDFEVGQSVTLEAIKPIGVPLHRNPAPSYLKHVPTGTSATIEETAQNGQWLSLRLPDGKTAWVHKKYLKTGSLQPQPQSTPEAPQTAAGGEHEVWASRDQCETAVKQGSRMAAESSVKIRLATWNIRWFPIGQPTDQKEDHADPTDLDWLICAIRWMQIDILAVQESLATPEATKAWNTIIASLNQQTGDTWRWYRQPCGRPEDHHVGLLWNDTRVSLSQFESLWQFNARAKSAHNACTYGLRPGQYAWVQAREPHGVDFHLIGLHLKSGPTVFAVEDRHHALNRIDEAIDPLLARDRDVILLGDFNTMGAGDWQSRDSELKNLRRKVAKEKPGFVDLTLHPQCSHYFRGRGGWLDHVLVPQEMQEVTVTTVQVTGYCAVAGCERIRGNYPLAYRQLSDHCPVVLEIENTDKD</sequence>
<dbReference type="RefSeq" id="WP_312744209.1">
    <property type="nucleotide sequence ID" value="NZ_CP116968.1"/>
</dbReference>
<gene>
    <name evidence="4" type="ORF">PQG83_18525</name>
</gene>
<proteinExistence type="predicted"/>
<evidence type="ECO:0000256" key="2">
    <source>
        <dbReference type="SAM" id="SignalP"/>
    </source>
</evidence>
<feature type="chain" id="PRO_5041683659" evidence="2">
    <location>
        <begin position="25"/>
        <end position="437"/>
    </location>
</feature>
<evidence type="ECO:0000259" key="3">
    <source>
        <dbReference type="Pfam" id="PF03372"/>
    </source>
</evidence>
<evidence type="ECO:0000256" key="1">
    <source>
        <dbReference type="SAM" id="MobiDB-lite"/>
    </source>
</evidence>
<dbReference type="GO" id="GO:0004519">
    <property type="term" value="F:endonuclease activity"/>
    <property type="evidence" value="ECO:0007669"/>
    <property type="project" value="UniProtKB-KW"/>
</dbReference>
<dbReference type="EMBL" id="CP116968">
    <property type="protein sequence ID" value="WNM61718.1"/>
    <property type="molecule type" value="Genomic_DNA"/>
</dbReference>
<dbReference type="SUPFAM" id="SSF56219">
    <property type="entry name" value="DNase I-like"/>
    <property type="match status" value="1"/>
</dbReference>
<feature type="domain" description="Endonuclease/exonuclease/phosphatase" evidence="3">
    <location>
        <begin position="146"/>
        <end position="396"/>
    </location>
</feature>
<dbReference type="Gene3D" id="3.60.10.10">
    <property type="entry name" value="Endonuclease/exonuclease/phosphatase"/>
    <property type="match status" value="1"/>
</dbReference>
<feature type="region of interest" description="Disordered" evidence="1">
    <location>
        <begin position="96"/>
        <end position="115"/>
    </location>
</feature>
<dbReference type="Pfam" id="PF03372">
    <property type="entry name" value="Exo_endo_phos"/>
    <property type="match status" value="1"/>
</dbReference>
<dbReference type="InterPro" id="IPR005135">
    <property type="entry name" value="Endo/exonuclease/phosphatase"/>
</dbReference>
<keyword evidence="5" id="KW-1185">Reference proteome</keyword>
<feature type="signal peptide" evidence="2">
    <location>
        <begin position="1"/>
        <end position="24"/>
    </location>
</feature>
<evidence type="ECO:0000313" key="5">
    <source>
        <dbReference type="Proteomes" id="UP001302494"/>
    </source>
</evidence>
<feature type="compositionally biased region" description="Polar residues" evidence="1">
    <location>
        <begin position="96"/>
        <end position="107"/>
    </location>
</feature>
<accession>A0AA96GHS0</accession>
<evidence type="ECO:0000313" key="4">
    <source>
        <dbReference type="EMBL" id="WNM61718.1"/>
    </source>
</evidence>